<evidence type="ECO:0000313" key="3">
    <source>
        <dbReference type="Proteomes" id="UP000317648"/>
    </source>
</evidence>
<keyword evidence="1" id="KW-0472">Membrane</keyword>
<dbReference type="OrthoDB" id="292533at2"/>
<reference evidence="2 3" key="1">
    <citation type="submission" date="2019-02" db="EMBL/GenBank/DDBJ databases">
        <title>Deep-cultivation of Planctomycetes and their phenomic and genomic characterization uncovers novel biology.</title>
        <authorList>
            <person name="Wiegand S."/>
            <person name="Jogler M."/>
            <person name="Boedeker C."/>
            <person name="Pinto D."/>
            <person name="Vollmers J."/>
            <person name="Rivas-Marin E."/>
            <person name="Kohn T."/>
            <person name="Peeters S.H."/>
            <person name="Heuer A."/>
            <person name="Rast P."/>
            <person name="Oberbeckmann S."/>
            <person name="Bunk B."/>
            <person name="Jeske O."/>
            <person name="Meyerdierks A."/>
            <person name="Storesund J.E."/>
            <person name="Kallscheuer N."/>
            <person name="Luecker S."/>
            <person name="Lage O.M."/>
            <person name="Pohl T."/>
            <person name="Merkel B.J."/>
            <person name="Hornburger P."/>
            <person name="Mueller R.-W."/>
            <person name="Bruemmer F."/>
            <person name="Labrenz M."/>
            <person name="Spormann A.M."/>
            <person name="Op den Camp H."/>
            <person name="Overmann J."/>
            <person name="Amann R."/>
            <person name="Jetten M.S.M."/>
            <person name="Mascher T."/>
            <person name="Medema M.H."/>
            <person name="Devos D.P."/>
            <person name="Kaster A.-K."/>
            <person name="Ovreas L."/>
            <person name="Rohde M."/>
            <person name="Galperin M.Y."/>
            <person name="Jogler C."/>
        </authorList>
    </citation>
    <scope>NUCLEOTIDE SEQUENCE [LARGE SCALE GENOMIC DNA]</scope>
    <source>
        <strain evidence="2 3">Pla85_3_4</strain>
    </source>
</reference>
<keyword evidence="3" id="KW-1185">Reference proteome</keyword>
<gene>
    <name evidence="2" type="ORF">Pla8534_34360</name>
</gene>
<accession>A0A518DUV9</accession>
<dbReference type="EMBL" id="CP036433">
    <property type="protein sequence ID" value="QDU95620.1"/>
    <property type="molecule type" value="Genomic_DNA"/>
</dbReference>
<dbReference type="AlphaFoldDB" id="A0A518DUV9"/>
<keyword evidence="1" id="KW-1133">Transmembrane helix</keyword>
<evidence type="ECO:0000256" key="1">
    <source>
        <dbReference type="SAM" id="Phobius"/>
    </source>
</evidence>
<sequence>MSDKKHQHHQHPPARKPHKDWRLWAVVLLILVSMAVYVLSMDESLRPGGAGPEEPAAVEAE</sequence>
<keyword evidence="1" id="KW-0812">Transmembrane</keyword>
<feature type="transmembrane region" description="Helical" evidence="1">
    <location>
        <begin position="21"/>
        <end position="39"/>
    </location>
</feature>
<proteinExistence type="predicted"/>
<dbReference type="Proteomes" id="UP000317648">
    <property type="component" value="Chromosome"/>
</dbReference>
<dbReference type="KEGG" id="lcre:Pla8534_34360"/>
<name>A0A518DUV9_9BACT</name>
<organism evidence="2 3">
    <name type="scientific">Lignipirellula cremea</name>
    <dbReference type="NCBI Taxonomy" id="2528010"/>
    <lineage>
        <taxon>Bacteria</taxon>
        <taxon>Pseudomonadati</taxon>
        <taxon>Planctomycetota</taxon>
        <taxon>Planctomycetia</taxon>
        <taxon>Pirellulales</taxon>
        <taxon>Pirellulaceae</taxon>
        <taxon>Lignipirellula</taxon>
    </lineage>
</organism>
<dbReference type="RefSeq" id="WP_145054335.1">
    <property type="nucleotide sequence ID" value="NZ_CP036433.1"/>
</dbReference>
<evidence type="ECO:0000313" key="2">
    <source>
        <dbReference type="EMBL" id="QDU95620.1"/>
    </source>
</evidence>
<protein>
    <submittedName>
        <fullName evidence="2">Uncharacterized protein</fullName>
    </submittedName>
</protein>